<gene>
    <name evidence="1" type="ORF">OFUS_LOCUS10835</name>
</gene>
<keyword evidence="2" id="KW-1185">Reference proteome</keyword>
<dbReference type="PANTHER" id="PTHR31497:SF0">
    <property type="entry name" value="AUTOCRINE PROLIFERATION REPRESSOR PROTEIN A"/>
    <property type="match status" value="1"/>
</dbReference>
<dbReference type="OrthoDB" id="2020799at2759"/>
<dbReference type="InterPro" id="IPR029058">
    <property type="entry name" value="AB_hydrolase_fold"/>
</dbReference>
<dbReference type="Pfam" id="PF10142">
    <property type="entry name" value="PhoPQ_related"/>
    <property type="match status" value="1"/>
</dbReference>
<dbReference type="Proteomes" id="UP000749559">
    <property type="component" value="Unassembled WGS sequence"/>
</dbReference>
<evidence type="ECO:0000313" key="2">
    <source>
        <dbReference type="Proteomes" id="UP000749559"/>
    </source>
</evidence>
<dbReference type="SUPFAM" id="SSF53474">
    <property type="entry name" value="alpha/beta-Hydrolases"/>
    <property type="match status" value="1"/>
</dbReference>
<reference evidence="1" key="1">
    <citation type="submission" date="2022-03" db="EMBL/GenBank/DDBJ databases">
        <authorList>
            <person name="Martin C."/>
        </authorList>
    </citation>
    <scope>NUCLEOTIDE SEQUENCE</scope>
</reference>
<protein>
    <submittedName>
        <fullName evidence="1">Uncharacterized protein</fullName>
    </submittedName>
</protein>
<dbReference type="AlphaFoldDB" id="A0A8S4NXI3"/>
<sequence length="534" mass="60869">VSVGNYNLKKHFENFEMKLEIKLFIVLVSAVTVCFGQQYKDWTWSESSPLDDYVNRPDDTYDWTVLNTYRIDTDLDDQEDCTTFVVNMTSQTWLNESYSSQPIWWHHLIIAIPDNVIDYEHGLVFINGGSNRIPDTPPDPDNDFGVNAISLAATEIQAVAALLKQNPNQPVTMPIAPDPTQRRSEDSIIAVTWRYFLETNGTDPDVLLRNPMTKAVMRAFDTITTLTTQHNTRFNIQKFLPAGASKRGWTTWMVACVDRRVFAMAPIVLSVLKFHETVSSHYRAYGGWSFAFGSYWVENITQFLNDPRTQMMADIVDPYSYRSRLTMPKMVVQAAGDEFFRPDEPNFWFNDLIGPKYMWVIENTHHGLTFAEPALFFNIAAFFKATSKNDVLPVFNWTLSQDAANRTGTIDVYTNQQVPVSVSAWYAETADGGPGGEVRRDFRWARASETPGEIEENPVLWSEDVNAVEVIVPDRHFRATFAEPSSGWLGFFLEVVFTNSDGDEMEFTTELNVIPARYPFPACTTPENCWGRIV</sequence>
<comment type="caution">
    <text evidence="1">The sequence shown here is derived from an EMBL/GenBank/DDBJ whole genome shotgun (WGS) entry which is preliminary data.</text>
</comment>
<evidence type="ECO:0000313" key="1">
    <source>
        <dbReference type="EMBL" id="CAH1784681.1"/>
    </source>
</evidence>
<dbReference type="InterPro" id="IPR009199">
    <property type="entry name" value="PhoPQ-act_pathogen-rel_PqaA"/>
</dbReference>
<dbReference type="Gene3D" id="3.40.50.1820">
    <property type="entry name" value="alpha/beta hydrolase"/>
    <property type="match status" value="1"/>
</dbReference>
<organism evidence="1 2">
    <name type="scientific">Owenia fusiformis</name>
    <name type="common">Polychaete worm</name>
    <dbReference type="NCBI Taxonomy" id="6347"/>
    <lineage>
        <taxon>Eukaryota</taxon>
        <taxon>Metazoa</taxon>
        <taxon>Spiralia</taxon>
        <taxon>Lophotrochozoa</taxon>
        <taxon>Annelida</taxon>
        <taxon>Polychaeta</taxon>
        <taxon>Sedentaria</taxon>
        <taxon>Canalipalpata</taxon>
        <taxon>Sabellida</taxon>
        <taxon>Oweniida</taxon>
        <taxon>Oweniidae</taxon>
        <taxon>Owenia</taxon>
    </lineage>
</organism>
<dbReference type="PANTHER" id="PTHR31497">
    <property type="entry name" value="AUTOCRINE PROLIFERATION REPRESSOR PROTEIN A"/>
    <property type="match status" value="1"/>
</dbReference>
<accession>A0A8S4NXI3</accession>
<dbReference type="EMBL" id="CAIIXF020000005">
    <property type="protein sequence ID" value="CAH1784681.1"/>
    <property type="molecule type" value="Genomic_DNA"/>
</dbReference>
<feature type="non-terminal residue" evidence="1">
    <location>
        <position position="534"/>
    </location>
</feature>
<proteinExistence type="predicted"/>
<name>A0A8S4NXI3_OWEFU</name>